<feature type="region of interest" description="Disordered" evidence="1">
    <location>
        <begin position="771"/>
        <end position="791"/>
    </location>
</feature>
<feature type="compositionally biased region" description="Low complexity" evidence="1">
    <location>
        <begin position="127"/>
        <end position="145"/>
    </location>
</feature>
<accession>A0A835TNK7</accession>
<feature type="compositionally biased region" description="Gly residues" evidence="1">
    <location>
        <begin position="1871"/>
        <end position="1882"/>
    </location>
</feature>
<dbReference type="InterPro" id="IPR000595">
    <property type="entry name" value="cNMP-bd_dom"/>
</dbReference>
<gene>
    <name evidence="3" type="ORF">HXX76_003918</name>
</gene>
<feature type="region of interest" description="Disordered" evidence="1">
    <location>
        <begin position="1643"/>
        <end position="1700"/>
    </location>
</feature>
<dbReference type="PROSITE" id="PS00889">
    <property type="entry name" value="CNMP_BINDING_2"/>
    <property type="match status" value="1"/>
</dbReference>
<dbReference type="EMBL" id="JAEHOC010000006">
    <property type="protein sequence ID" value="KAG2441065.1"/>
    <property type="molecule type" value="Genomic_DNA"/>
</dbReference>
<feature type="compositionally biased region" description="Polar residues" evidence="1">
    <location>
        <begin position="1749"/>
        <end position="1758"/>
    </location>
</feature>
<feature type="region of interest" description="Disordered" evidence="1">
    <location>
        <begin position="126"/>
        <end position="145"/>
    </location>
</feature>
<feature type="compositionally biased region" description="Low complexity" evidence="1">
    <location>
        <begin position="477"/>
        <end position="486"/>
    </location>
</feature>
<feature type="compositionally biased region" description="Low complexity" evidence="1">
    <location>
        <begin position="317"/>
        <end position="342"/>
    </location>
</feature>
<dbReference type="InterPro" id="IPR018490">
    <property type="entry name" value="cNMP-bd_dom_sf"/>
</dbReference>
<evidence type="ECO:0000313" key="4">
    <source>
        <dbReference type="Proteomes" id="UP000650467"/>
    </source>
</evidence>
<dbReference type="Pfam" id="PF00027">
    <property type="entry name" value="cNMP_binding"/>
    <property type="match status" value="1"/>
</dbReference>
<feature type="region of interest" description="Disordered" evidence="1">
    <location>
        <begin position="1156"/>
        <end position="1192"/>
    </location>
</feature>
<dbReference type="PANTHER" id="PTHR23011:SF28">
    <property type="entry name" value="CYCLIC NUCLEOTIDE-BINDING DOMAIN CONTAINING PROTEIN"/>
    <property type="match status" value="1"/>
</dbReference>
<feature type="compositionally biased region" description="Acidic residues" evidence="1">
    <location>
        <begin position="595"/>
        <end position="608"/>
    </location>
</feature>
<evidence type="ECO:0000259" key="2">
    <source>
        <dbReference type="PROSITE" id="PS50042"/>
    </source>
</evidence>
<feature type="region of interest" description="Disordered" evidence="1">
    <location>
        <begin position="1524"/>
        <end position="1551"/>
    </location>
</feature>
<dbReference type="Gene3D" id="2.60.120.10">
    <property type="entry name" value="Jelly Rolls"/>
    <property type="match status" value="4"/>
</dbReference>
<feature type="region of interest" description="Disordered" evidence="1">
    <location>
        <begin position="384"/>
        <end position="422"/>
    </location>
</feature>
<feature type="compositionally biased region" description="Pro residues" evidence="1">
    <location>
        <begin position="1477"/>
        <end position="1487"/>
    </location>
</feature>
<dbReference type="PANTHER" id="PTHR23011">
    <property type="entry name" value="CYCLIC NUCLEOTIDE-BINDING DOMAIN CONTAINING PROTEIN"/>
    <property type="match status" value="1"/>
</dbReference>
<feature type="region of interest" description="Disordered" evidence="1">
    <location>
        <begin position="587"/>
        <end position="621"/>
    </location>
</feature>
<organism evidence="3 4">
    <name type="scientific">Chlamydomonas incerta</name>
    <dbReference type="NCBI Taxonomy" id="51695"/>
    <lineage>
        <taxon>Eukaryota</taxon>
        <taxon>Viridiplantae</taxon>
        <taxon>Chlorophyta</taxon>
        <taxon>core chlorophytes</taxon>
        <taxon>Chlorophyceae</taxon>
        <taxon>CS clade</taxon>
        <taxon>Chlamydomonadales</taxon>
        <taxon>Chlamydomonadaceae</taxon>
        <taxon>Chlamydomonas</taxon>
    </lineage>
</organism>
<feature type="region of interest" description="Disordered" evidence="1">
    <location>
        <begin position="298"/>
        <end position="369"/>
    </location>
</feature>
<proteinExistence type="predicted"/>
<reference evidence="3" key="1">
    <citation type="journal article" date="2020" name="bioRxiv">
        <title>Comparative genomics of Chlamydomonas.</title>
        <authorList>
            <person name="Craig R.J."/>
            <person name="Hasan A.R."/>
            <person name="Ness R.W."/>
            <person name="Keightley P.D."/>
        </authorList>
    </citation>
    <scope>NUCLEOTIDE SEQUENCE</scope>
    <source>
        <strain evidence="3">SAG 7.73</strain>
    </source>
</reference>
<dbReference type="InterPro" id="IPR018488">
    <property type="entry name" value="cNMP-bd_CS"/>
</dbReference>
<dbReference type="CDD" id="cd00038">
    <property type="entry name" value="CAP_ED"/>
    <property type="match status" value="3"/>
</dbReference>
<feature type="compositionally biased region" description="Low complexity" evidence="1">
    <location>
        <begin position="1172"/>
        <end position="1188"/>
    </location>
</feature>
<feature type="region of interest" description="Disordered" evidence="1">
    <location>
        <begin position="1820"/>
        <end position="1885"/>
    </location>
</feature>
<feature type="region of interest" description="Disordered" evidence="1">
    <location>
        <begin position="477"/>
        <end position="509"/>
    </location>
</feature>
<sequence length="2280" mass="225570">MELPAADLSLSRVVDILKRQPPQRTPADLRKLATYLRGLDGFFHSLDQLDVEIIGKWLSYEFVAPGELVYREGEFGENMFIIISGTCDVFPAAGSQLPSDTALLHVGQAFGELALVAARKPRSRTVAASTSGGSSSSSSGPAQGGAHLATLHRSALSHMRFVAAASADAGRALQAVLAACCMGMLRVPPGGRTAEEVDTLAEFFGAMEAFKKLPSDMVRRLAADAGHVRLPAGRLVFEEDAPGHCMYVVVRGSCAVRARPLAARPLRSGAGGARIGMGLRGGGGLKGGVEQRGFGTALSMGRSAASGSTRGESSPGRRSMLSSARESSVSRTTAATEAEAGAAAGGGSDGEGLGVPAGGGGGGGGGRWGAMGFTTLLTVRAARKTRERHPDEGEEEEGEGEQEEHEGRSPGGGKKAAAAAAAAAPARDSPFWIARFMEDALKRLHVGDSAAGLGQAMTPLAAVAAARWRQAAAARRSQAGGAAGAEAGKEGEAEGPAAPAEGADAAAAAAAEGDGQAMEALLGRAAARALRAAVSLNRMRGAGAAAAGKKHDGGAYAEEGEEGHAAGQSLSPAEAVAASGLAAAAAQGGVAGEGRDEDEEAEDGEADDQLGPLHHGGQAHHHHLLTEPSLRVHGGGGGGGAAGGRMTAVEDPAKRLLSQVGRADPSAVSRTLLGELVQRADVSVVLYEVAKKMVRRGGGPRRISRTASKQINRALQQQIRAGPDRLQPTVQGQRVLGRHPSVGAGGGGGYYGGGGGALRASGEGPWGGGEGLAPRVSGGGSTATWGPEGGRRSYNGGGGANGTRPASAMTSGASVFYTEGGTTEYDDYEDDATDLDWNGSDLFSVASYGRRSTAVGGSQYGGGGGGGRRRTTLQDLPDIMAHHGVNTDLMTPGELDAVYGPVIRLVGPGQSFGELALLHREARRTATVVALPPSAASLGPETSSGAAAGAASAAAPPALLGAGGQGLTAELSGASLHGGGGGGGGDGPAVDLICIHRNTYNHTVRAVQVAQLQGLLAFLGGLAPFRGLDERQRAALAVFCRPREVAAGAVLAAQGEPANALWMVQEGEVVLLDSSCGVAGTLMAPLGASRTALLRNISAPAGRTGALGGGGNVPQPAHQLGPGGPGGRLLLRQLSAPEVQRVVAAGGRLPPVALGVRKDNGGGGGGRVMFDSGASAAEQQRAAASGAAPDGPLRHVAPGALLGLGGTLASLGAGGVFGEGLLANLHKEQPPAPGAAWEDDASSAKGSSSAASRASRARPLRHTAPPPPPHPCTVIARRPTKLLYISAHDLSRFAELVAEPLSELAAARGGFLATRTASVSAAKEAVSERVAGARRVLSDLRHMQAAGVPVASNPRLLEDLRQEQVAAAAATAAESEYLPQPVATAADREAAEAAAAIQMIQAAGGRVRALLPGGGVGLIDLTATAAARSKPPTGRLSSARSGRSSSGGVGQPLNRYVQPLHPIAGRLAACLADSAPRLPPRLPPTPPADGDNYRPMLRQLSAASSAAAHSLSTIQEESSSGMLRANAGAAGPGVARSIGGESTEGGGSGGVLLTQRRDLMASDPPLTVAAAAAAAGVVAVESSADLWREDGEGVVEEEDSEEAVLPHSVAAAAAASAVHSTQGAVKEMAEQLQSFYQLLGQVPGSREGARPTATAVATAVDGGGEGEDSGRGPSSSGTPVLPPLPLRQPSLTSPAAPTSQGQAAAGAAAAAVTAAAAGAVTQLPPLHSTASLGRADSRRRPSHHGFLASPSTSFSTRTAPGGALLLPVDSGSAAHTLHGGGDYAPPSLESMSQASLRSYPSIGPTASAVAAGLTSMGGPLATESSSGASSGNGGGAAGGGGGAGGGATAARPDSAEADTPSRLYGALREGGSMGAGGHGGARGLLPALQHPHRQALLALGGPLSRGSHADADSIAIYSDDGSTSPDLTMLTREAPGGGGAGVGAGAVGAGTGTGGSTPGAVSPPPLSHPRRPMAAVRRSTSNISEGLVQLLTATPGDLPSTPVAAAAAAANGAGGRVSLSGALGSDGRVLEAPGAALDVVVGGRPRPLSRGDSMRSTGGGRRASLSGAGSNRVSLNGGGGGFAPASPRLDLLSAAVAAATSFGAAAEQAGVAAGGAATAADRAPLQLLTPMESMDTEAHQQAVSAAVSAATAAPGATAFLDGADADADAGPGPGPGEGPLLPWSYVDGADFGPPAAPNAPPQPDVEPVVPPLSLAALKLRPRMMGEEYSSDGGSLGGAESDGPRACSPRAAMTDSPMRARRGAGGFESPAHSPRLVSHVY</sequence>
<feature type="region of interest" description="Disordered" evidence="1">
    <location>
        <begin position="1228"/>
        <end position="1272"/>
    </location>
</feature>
<feature type="region of interest" description="Disordered" evidence="1">
    <location>
        <begin position="544"/>
        <end position="572"/>
    </location>
</feature>
<feature type="compositionally biased region" description="Low complexity" evidence="1">
    <location>
        <begin position="1434"/>
        <end position="1444"/>
    </location>
</feature>
<feature type="region of interest" description="Disordered" evidence="1">
    <location>
        <begin position="2225"/>
        <end position="2280"/>
    </location>
</feature>
<dbReference type="OrthoDB" id="2021138at2759"/>
<feature type="region of interest" description="Disordered" evidence="1">
    <location>
        <begin position="1426"/>
        <end position="1453"/>
    </location>
</feature>
<feature type="compositionally biased region" description="Low complexity" evidence="1">
    <location>
        <begin position="2062"/>
        <end position="2072"/>
    </location>
</feature>
<dbReference type="Proteomes" id="UP000650467">
    <property type="component" value="Unassembled WGS sequence"/>
</dbReference>
<feature type="domain" description="Cyclic nucleotide-binding" evidence="2">
    <location>
        <begin position="1024"/>
        <end position="1087"/>
    </location>
</feature>
<feature type="region of interest" description="Disordered" evidence="1">
    <location>
        <begin position="2041"/>
        <end position="2072"/>
    </location>
</feature>
<feature type="domain" description="Cyclic nucleotide-binding" evidence="2">
    <location>
        <begin position="209"/>
        <end position="256"/>
    </location>
</feature>
<feature type="region of interest" description="Disordered" evidence="1">
    <location>
        <begin position="1952"/>
        <end position="1971"/>
    </location>
</feature>
<name>A0A835TNK7_CHLIN</name>
<evidence type="ECO:0000256" key="1">
    <source>
        <dbReference type="SAM" id="MobiDB-lite"/>
    </source>
</evidence>
<feature type="region of interest" description="Disordered" evidence="1">
    <location>
        <begin position="1475"/>
        <end position="1494"/>
    </location>
</feature>
<feature type="compositionally biased region" description="Gly residues" evidence="1">
    <location>
        <begin position="1830"/>
        <end position="1847"/>
    </location>
</feature>
<feature type="compositionally biased region" description="Gly residues" evidence="1">
    <location>
        <begin position="771"/>
        <end position="781"/>
    </location>
</feature>
<protein>
    <recommendedName>
        <fullName evidence="2">Cyclic nucleotide-binding domain-containing protein</fullName>
    </recommendedName>
</protein>
<feature type="domain" description="Cyclic nucleotide-binding" evidence="2">
    <location>
        <begin position="889"/>
        <end position="930"/>
    </location>
</feature>
<evidence type="ECO:0000313" key="3">
    <source>
        <dbReference type="EMBL" id="KAG2441065.1"/>
    </source>
</evidence>
<dbReference type="InterPro" id="IPR014710">
    <property type="entry name" value="RmlC-like_jellyroll"/>
</dbReference>
<feature type="compositionally biased region" description="Gly residues" evidence="1">
    <location>
        <begin position="343"/>
        <end position="369"/>
    </location>
</feature>
<dbReference type="PROSITE" id="PS50042">
    <property type="entry name" value="CNMP_BINDING_3"/>
    <property type="match status" value="4"/>
</dbReference>
<feature type="region of interest" description="Disordered" evidence="1">
    <location>
        <begin position="1727"/>
        <end position="1760"/>
    </location>
</feature>
<feature type="compositionally biased region" description="Low complexity" evidence="1">
    <location>
        <begin position="1243"/>
        <end position="1254"/>
    </location>
</feature>
<dbReference type="SUPFAM" id="SSF51206">
    <property type="entry name" value="cAMP-binding domain-like"/>
    <property type="match status" value="3"/>
</dbReference>
<comment type="caution">
    <text evidence="3">The sequence shown here is derived from an EMBL/GenBank/DDBJ whole genome shotgun (WGS) entry which is preliminary data.</text>
</comment>
<feature type="compositionally biased region" description="Acidic residues" evidence="1">
    <location>
        <begin position="392"/>
        <end position="404"/>
    </location>
</feature>
<dbReference type="SMART" id="SM00100">
    <property type="entry name" value="cNMP"/>
    <property type="match status" value="3"/>
</dbReference>
<keyword evidence="4" id="KW-1185">Reference proteome</keyword>
<feature type="compositionally biased region" description="Low complexity" evidence="1">
    <location>
        <begin position="494"/>
        <end position="509"/>
    </location>
</feature>
<feature type="domain" description="Cyclic nucleotide-binding" evidence="2">
    <location>
        <begin position="42"/>
        <end position="130"/>
    </location>
</feature>